<feature type="region of interest" description="Disordered" evidence="1">
    <location>
        <begin position="135"/>
        <end position="159"/>
    </location>
</feature>
<dbReference type="Proteomes" id="UP000250043">
    <property type="component" value="Unassembled WGS sequence"/>
</dbReference>
<keyword evidence="3" id="KW-1185">Reference proteome</keyword>
<dbReference type="OrthoDB" id="2756573at2759"/>
<gene>
    <name evidence="2" type="ORF">OBBRIDRAFT_331487</name>
</gene>
<evidence type="ECO:0000256" key="1">
    <source>
        <dbReference type="SAM" id="MobiDB-lite"/>
    </source>
</evidence>
<reference evidence="2 3" key="1">
    <citation type="submission" date="2016-07" db="EMBL/GenBank/DDBJ databases">
        <title>Draft genome of the white-rot fungus Obba rivulosa 3A-2.</title>
        <authorList>
            <consortium name="DOE Joint Genome Institute"/>
            <person name="Miettinen O."/>
            <person name="Riley R."/>
            <person name="Acob R."/>
            <person name="Barry K."/>
            <person name="Cullen D."/>
            <person name="De Vries R."/>
            <person name="Hainaut M."/>
            <person name="Hatakka A."/>
            <person name="Henrissat B."/>
            <person name="Hilden K."/>
            <person name="Kuo R."/>
            <person name="Labutti K."/>
            <person name="Lipzen A."/>
            <person name="Makela M.R."/>
            <person name="Sandor L."/>
            <person name="Spatafora J.W."/>
            <person name="Grigoriev I.V."/>
            <person name="Hibbett D.S."/>
        </authorList>
    </citation>
    <scope>NUCLEOTIDE SEQUENCE [LARGE SCALE GENOMIC DNA]</scope>
    <source>
        <strain evidence="2 3">3A-2</strain>
    </source>
</reference>
<protein>
    <submittedName>
        <fullName evidence="2">Uncharacterized protein</fullName>
    </submittedName>
</protein>
<dbReference type="AlphaFoldDB" id="A0A8E2DJX2"/>
<proteinExistence type="predicted"/>
<dbReference type="EMBL" id="KV722602">
    <property type="protein sequence ID" value="OCH85198.1"/>
    <property type="molecule type" value="Genomic_DNA"/>
</dbReference>
<feature type="compositionally biased region" description="Basic and acidic residues" evidence="1">
    <location>
        <begin position="135"/>
        <end position="154"/>
    </location>
</feature>
<accession>A0A8E2DJX2</accession>
<sequence length="217" mass="24317">MAVESRVCLIASDILILYTTWIKTYTIKRAATRSGIKTPLATILLKDGTAYFIMLLSLNITNIVGFSTGLFVYAGYFTTPLSSIVISHFLINLRQLAHVGTKDEIPSFVHSLSSRGRPSIRFASFVDNMGEQLEYRRDKGEEDDPDTSRGRNACDRGASTVDDFDPENPFCLGERNSPLRPLSIILFVERDNLDVCHQHISSRMYPTQTGCISDIRD</sequence>
<organism evidence="2 3">
    <name type="scientific">Obba rivulosa</name>
    <dbReference type="NCBI Taxonomy" id="1052685"/>
    <lineage>
        <taxon>Eukaryota</taxon>
        <taxon>Fungi</taxon>
        <taxon>Dikarya</taxon>
        <taxon>Basidiomycota</taxon>
        <taxon>Agaricomycotina</taxon>
        <taxon>Agaricomycetes</taxon>
        <taxon>Polyporales</taxon>
        <taxon>Gelatoporiaceae</taxon>
        <taxon>Obba</taxon>
    </lineage>
</organism>
<evidence type="ECO:0000313" key="2">
    <source>
        <dbReference type="EMBL" id="OCH85198.1"/>
    </source>
</evidence>
<evidence type="ECO:0000313" key="3">
    <source>
        <dbReference type="Proteomes" id="UP000250043"/>
    </source>
</evidence>
<name>A0A8E2DJX2_9APHY</name>